<keyword evidence="3" id="KW-1185">Reference proteome</keyword>
<dbReference type="AlphaFoldDB" id="A0AAV5DCQ9"/>
<proteinExistence type="predicted"/>
<organism evidence="2 3">
    <name type="scientific">Eleusine coracana subsp. coracana</name>
    <dbReference type="NCBI Taxonomy" id="191504"/>
    <lineage>
        <taxon>Eukaryota</taxon>
        <taxon>Viridiplantae</taxon>
        <taxon>Streptophyta</taxon>
        <taxon>Embryophyta</taxon>
        <taxon>Tracheophyta</taxon>
        <taxon>Spermatophyta</taxon>
        <taxon>Magnoliopsida</taxon>
        <taxon>Liliopsida</taxon>
        <taxon>Poales</taxon>
        <taxon>Poaceae</taxon>
        <taxon>PACMAD clade</taxon>
        <taxon>Chloridoideae</taxon>
        <taxon>Cynodonteae</taxon>
        <taxon>Eleusininae</taxon>
        <taxon>Eleusine</taxon>
    </lineage>
</organism>
<feature type="signal peptide" evidence="1">
    <location>
        <begin position="1"/>
        <end position="23"/>
    </location>
</feature>
<accession>A0AAV5DCQ9</accession>
<gene>
    <name evidence="2" type="primary">ga26073</name>
    <name evidence="2" type="ORF">PR202_ga26073</name>
</gene>
<feature type="chain" id="PRO_5043865082" evidence="1">
    <location>
        <begin position="24"/>
        <end position="222"/>
    </location>
</feature>
<dbReference type="EMBL" id="BQKI01000015">
    <property type="protein sequence ID" value="GJN08180.1"/>
    <property type="molecule type" value="Genomic_DNA"/>
</dbReference>
<dbReference type="Proteomes" id="UP001054889">
    <property type="component" value="Unassembled WGS sequence"/>
</dbReference>
<keyword evidence="1" id="KW-0732">Signal</keyword>
<comment type="caution">
    <text evidence="2">The sequence shown here is derived from an EMBL/GenBank/DDBJ whole genome shotgun (WGS) entry which is preliminary data.</text>
</comment>
<sequence>MVSSISSFVLGALLPVCLQPGRNNTGPGPEFGAPYFYLVSYTGGYRMGSRVLLLLLDGLGGPRAGCDARVEELVPRVGQAGQAPVDAVGVGLGVGLLLGREQLPLAERVHGGVRVLAQLRQRGDVDEVDGHPAHRREHLLRAGVEAPVRAHVQRRAAVRDRQRLHRALDAALVAPRLRPARARHDFQFNFDMMQRVSDQQILYGRSKCCSFVLFVSAQSMDY</sequence>
<evidence type="ECO:0000313" key="3">
    <source>
        <dbReference type="Proteomes" id="UP001054889"/>
    </source>
</evidence>
<evidence type="ECO:0000313" key="2">
    <source>
        <dbReference type="EMBL" id="GJN08180.1"/>
    </source>
</evidence>
<name>A0AAV5DCQ9_ELECO</name>
<evidence type="ECO:0000256" key="1">
    <source>
        <dbReference type="SAM" id="SignalP"/>
    </source>
</evidence>
<reference evidence="2" key="1">
    <citation type="journal article" date="2018" name="DNA Res.">
        <title>Multiple hybrid de novo genome assembly of finger millet, an orphan allotetraploid crop.</title>
        <authorList>
            <person name="Hatakeyama M."/>
            <person name="Aluri S."/>
            <person name="Balachadran M.T."/>
            <person name="Sivarajan S.R."/>
            <person name="Patrignani A."/>
            <person name="Gruter S."/>
            <person name="Poveda L."/>
            <person name="Shimizu-Inatsugi R."/>
            <person name="Baeten J."/>
            <person name="Francoijs K.J."/>
            <person name="Nataraja K.N."/>
            <person name="Reddy Y.A.N."/>
            <person name="Phadnis S."/>
            <person name="Ravikumar R.L."/>
            <person name="Schlapbach R."/>
            <person name="Sreeman S.M."/>
            <person name="Shimizu K.K."/>
        </authorList>
    </citation>
    <scope>NUCLEOTIDE SEQUENCE</scope>
</reference>
<reference evidence="2" key="2">
    <citation type="submission" date="2021-12" db="EMBL/GenBank/DDBJ databases">
        <title>Resequencing data analysis of finger millet.</title>
        <authorList>
            <person name="Hatakeyama M."/>
            <person name="Aluri S."/>
            <person name="Balachadran M.T."/>
            <person name="Sivarajan S.R."/>
            <person name="Poveda L."/>
            <person name="Shimizu-Inatsugi R."/>
            <person name="Schlapbach R."/>
            <person name="Sreeman S.M."/>
            <person name="Shimizu K.K."/>
        </authorList>
    </citation>
    <scope>NUCLEOTIDE SEQUENCE</scope>
</reference>
<protein>
    <submittedName>
        <fullName evidence="2">Uncharacterized protein</fullName>
    </submittedName>
</protein>